<feature type="compositionally biased region" description="Acidic residues" evidence="1">
    <location>
        <begin position="56"/>
        <end position="66"/>
    </location>
</feature>
<name>A0ABS5NZY2_9BACI</name>
<evidence type="ECO:0000313" key="3">
    <source>
        <dbReference type="EMBL" id="MBS4192648.1"/>
    </source>
</evidence>
<proteinExistence type="predicted"/>
<comment type="caution">
    <text evidence="3">The sequence shown here is derived from an EMBL/GenBank/DDBJ whole genome shotgun (WGS) entry which is preliminary data.</text>
</comment>
<evidence type="ECO:0000313" key="4">
    <source>
        <dbReference type="Proteomes" id="UP000681027"/>
    </source>
</evidence>
<dbReference type="Pfam" id="PF13131">
    <property type="entry name" value="DUF3951"/>
    <property type="match status" value="1"/>
</dbReference>
<reference evidence="3 4" key="1">
    <citation type="submission" date="2021-05" db="EMBL/GenBank/DDBJ databases">
        <title>Novel Bacillus species.</title>
        <authorList>
            <person name="Liu G."/>
        </authorList>
    </citation>
    <scope>NUCLEOTIDE SEQUENCE [LARGE SCALE GENOMIC DNA]</scope>
    <source>
        <strain evidence="3 4">FJAT-49705</strain>
    </source>
</reference>
<protein>
    <submittedName>
        <fullName evidence="3">DUF3951 domain-containing protein</fullName>
    </submittedName>
</protein>
<gene>
    <name evidence="3" type="ORF">KHA94_21135</name>
</gene>
<dbReference type="EMBL" id="JAGYPM010000005">
    <property type="protein sequence ID" value="MBS4192648.1"/>
    <property type="molecule type" value="Genomic_DNA"/>
</dbReference>
<feature type="transmembrane region" description="Helical" evidence="2">
    <location>
        <begin position="6"/>
        <end position="27"/>
    </location>
</feature>
<evidence type="ECO:0000256" key="2">
    <source>
        <dbReference type="SAM" id="Phobius"/>
    </source>
</evidence>
<dbReference type="Proteomes" id="UP000681027">
    <property type="component" value="Unassembled WGS sequence"/>
</dbReference>
<accession>A0ABS5NZY2</accession>
<evidence type="ECO:0000256" key="1">
    <source>
        <dbReference type="SAM" id="MobiDB-lite"/>
    </source>
</evidence>
<dbReference type="InterPro" id="IPR025028">
    <property type="entry name" value="DUF3951"/>
</dbReference>
<keyword evidence="2" id="KW-1133">Transmembrane helix</keyword>
<sequence length="80" mass="9084">MNPMELMAIGFPAVIVIIVMISFYKVFVKKRSVTPFYTPFDQISGQTGVEFHEEQEILAEDEDQGDDKDKKTKQGNGNKN</sequence>
<dbReference type="RefSeq" id="WP_213104100.1">
    <property type="nucleotide sequence ID" value="NZ_JAGYPM010000005.1"/>
</dbReference>
<keyword evidence="2" id="KW-0472">Membrane</keyword>
<keyword evidence="2" id="KW-0812">Transmembrane</keyword>
<keyword evidence="4" id="KW-1185">Reference proteome</keyword>
<organism evidence="3 4">
    <name type="scientific">Cytobacillus citreus</name>
    <dbReference type="NCBI Taxonomy" id="2833586"/>
    <lineage>
        <taxon>Bacteria</taxon>
        <taxon>Bacillati</taxon>
        <taxon>Bacillota</taxon>
        <taxon>Bacilli</taxon>
        <taxon>Bacillales</taxon>
        <taxon>Bacillaceae</taxon>
        <taxon>Cytobacillus</taxon>
    </lineage>
</organism>
<feature type="region of interest" description="Disordered" evidence="1">
    <location>
        <begin position="56"/>
        <end position="80"/>
    </location>
</feature>